<accession>A0A828Z7V6</accession>
<protein>
    <submittedName>
        <fullName evidence="2">Uncharacterized protein</fullName>
    </submittedName>
</protein>
<keyword evidence="1" id="KW-0472">Membrane</keyword>
<name>A0A828Z7V6_9LEPT</name>
<dbReference type="EMBL" id="AFLV02000013">
    <property type="protein sequence ID" value="EKR65774.1"/>
    <property type="molecule type" value="Genomic_DNA"/>
</dbReference>
<comment type="caution">
    <text evidence="2">The sequence shown here is derived from an EMBL/GenBank/DDBJ whole genome shotgun (WGS) entry which is preliminary data.</text>
</comment>
<gene>
    <name evidence="2" type="ORF">LEP1GSC036_2630</name>
</gene>
<dbReference type="Proteomes" id="UP000001338">
    <property type="component" value="Unassembled WGS sequence"/>
</dbReference>
<keyword evidence="1" id="KW-1133">Transmembrane helix</keyword>
<feature type="transmembrane region" description="Helical" evidence="1">
    <location>
        <begin position="16"/>
        <end position="38"/>
    </location>
</feature>
<evidence type="ECO:0000313" key="2">
    <source>
        <dbReference type="EMBL" id="EKR65774.1"/>
    </source>
</evidence>
<dbReference type="AlphaFoldDB" id="A0A828Z7V6"/>
<proteinExistence type="predicted"/>
<evidence type="ECO:0000313" key="3">
    <source>
        <dbReference type="Proteomes" id="UP000001338"/>
    </source>
</evidence>
<sequence>MEFKSKFRRYPNAFSYYFFVIFLNSSSFVFNILSITGLKTF</sequence>
<evidence type="ECO:0000256" key="1">
    <source>
        <dbReference type="SAM" id="Phobius"/>
    </source>
</evidence>
<reference evidence="2 3" key="1">
    <citation type="submission" date="2012-10" db="EMBL/GenBank/DDBJ databases">
        <authorList>
            <person name="Harkins D.M."/>
            <person name="Durkin A.S."/>
            <person name="Brinkac L.M."/>
            <person name="Haft D.H."/>
            <person name="Selengut J.D."/>
            <person name="Sanka R."/>
            <person name="DePew J."/>
            <person name="Purushe J."/>
            <person name="Whelen A.C."/>
            <person name="Vinetz J.M."/>
            <person name="Sutton G.G."/>
            <person name="Nierman W.C."/>
            <person name="Fouts D.E."/>
        </authorList>
    </citation>
    <scope>NUCLEOTIDE SEQUENCE [LARGE SCALE GENOMIC DNA]</scope>
    <source>
        <strain evidence="2 3">2006001853</strain>
    </source>
</reference>
<organism evidence="2 3">
    <name type="scientific">Leptospira weilii str. 2006001853</name>
    <dbReference type="NCBI Taxonomy" id="1001589"/>
    <lineage>
        <taxon>Bacteria</taxon>
        <taxon>Pseudomonadati</taxon>
        <taxon>Spirochaetota</taxon>
        <taxon>Spirochaetia</taxon>
        <taxon>Leptospirales</taxon>
        <taxon>Leptospiraceae</taxon>
        <taxon>Leptospira</taxon>
    </lineage>
</organism>
<keyword evidence="1" id="KW-0812">Transmembrane</keyword>